<dbReference type="Proteomes" id="UP000480410">
    <property type="component" value="Unassembled WGS sequence"/>
</dbReference>
<dbReference type="RefSeq" id="WP_163949804.1">
    <property type="nucleotide sequence ID" value="NZ_JAAHBU010000404.1"/>
</dbReference>
<protein>
    <submittedName>
        <fullName evidence="2">Uncharacterized protein</fullName>
    </submittedName>
</protein>
<name>A0A6B3P353_9PSED</name>
<dbReference type="AlphaFoldDB" id="A0A6B3P353"/>
<accession>A0A6B3P353</accession>
<evidence type="ECO:0000313" key="2">
    <source>
        <dbReference type="EMBL" id="NER66174.1"/>
    </source>
</evidence>
<dbReference type="EMBL" id="JAAHBV010000215">
    <property type="protein sequence ID" value="NER60350.1"/>
    <property type="molecule type" value="Genomic_DNA"/>
</dbReference>
<organism evidence="2 4">
    <name type="scientific">Pseudomonas brassicae</name>
    <dbReference type="NCBI Taxonomy" id="2708063"/>
    <lineage>
        <taxon>Bacteria</taxon>
        <taxon>Pseudomonadati</taxon>
        <taxon>Pseudomonadota</taxon>
        <taxon>Gammaproteobacteria</taxon>
        <taxon>Pseudomonadales</taxon>
        <taxon>Pseudomonadaceae</taxon>
        <taxon>Pseudomonas</taxon>
    </lineage>
</organism>
<keyword evidence="4" id="KW-1185">Reference proteome</keyword>
<proteinExistence type="predicted"/>
<reference evidence="3 4" key="1">
    <citation type="submission" date="2020-02" db="EMBL/GenBank/DDBJ databases">
        <title>Broccoli isolated Pseudomonas sp.</title>
        <authorList>
            <person name="Fujikawa T."/>
            <person name="Sawada H."/>
        </authorList>
    </citation>
    <scope>NUCLEOTIDE SEQUENCE [LARGE SCALE GENOMIC DNA]</scope>
    <source>
        <strain evidence="2 4">MAFF212427</strain>
        <strain evidence="1 3">MAFF212428</strain>
    </source>
</reference>
<comment type="caution">
    <text evidence="2">The sequence shown here is derived from an EMBL/GenBank/DDBJ whole genome shotgun (WGS) entry which is preliminary data.</text>
</comment>
<evidence type="ECO:0000313" key="1">
    <source>
        <dbReference type="EMBL" id="NER60350.1"/>
    </source>
</evidence>
<dbReference type="EMBL" id="JAAHBU010000404">
    <property type="protein sequence ID" value="NER66174.1"/>
    <property type="molecule type" value="Genomic_DNA"/>
</dbReference>
<sequence>MIAACKLAAEHSTPVSILAKDLSSRLGPFNELTRNLRSAGMHVQHLDLVHNTIFIRAPNMDLMLRRFGHELYGIRYSTAGGCTHNIIKIREVDVAWITIVREQK</sequence>
<dbReference type="Proteomes" id="UP000482634">
    <property type="component" value="Unassembled WGS sequence"/>
</dbReference>
<evidence type="ECO:0000313" key="3">
    <source>
        <dbReference type="Proteomes" id="UP000480410"/>
    </source>
</evidence>
<gene>
    <name evidence="1" type="ORF">G3435_10840</name>
    <name evidence="2" type="ORF">G3436_22855</name>
</gene>
<accession>A0A6M0D324</accession>
<evidence type="ECO:0000313" key="4">
    <source>
        <dbReference type="Proteomes" id="UP000482634"/>
    </source>
</evidence>